<evidence type="ECO:0000256" key="2">
    <source>
        <dbReference type="ARBA" id="ARBA00022722"/>
    </source>
</evidence>
<dbReference type="InterPro" id="IPR014883">
    <property type="entry name" value="VRR_NUC"/>
</dbReference>
<evidence type="ECO:0000256" key="1">
    <source>
        <dbReference type="ARBA" id="ARBA00001946"/>
    </source>
</evidence>
<dbReference type="RefSeq" id="WP_332614017.1">
    <property type="nucleotide sequence ID" value="NZ_JAXGFP010000001.1"/>
</dbReference>
<comment type="cofactor">
    <cofactor evidence="1">
        <name>Mg(2+)</name>
        <dbReference type="ChEBI" id="CHEBI:18420"/>
    </cofactor>
</comment>
<evidence type="ECO:0000259" key="4">
    <source>
        <dbReference type="SMART" id="SM00990"/>
    </source>
</evidence>
<evidence type="ECO:0000256" key="3">
    <source>
        <dbReference type="ARBA" id="ARBA00022801"/>
    </source>
</evidence>
<gene>
    <name evidence="5" type="ORF">SNE34_01430</name>
</gene>
<keyword evidence="6" id="KW-1185">Reference proteome</keyword>
<dbReference type="Gene3D" id="3.40.1350.10">
    <property type="match status" value="1"/>
</dbReference>
<comment type="caution">
    <text evidence="5">The sequence shown here is derived from an EMBL/GenBank/DDBJ whole genome shotgun (WGS) entry which is preliminary data.</text>
</comment>
<organism evidence="5 6">
    <name type="scientific">Novilysobacter erysipheiresistens</name>
    <dbReference type="NCBI Taxonomy" id="1749332"/>
    <lineage>
        <taxon>Bacteria</taxon>
        <taxon>Pseudomonadati</taxon>
        <taxon>Pseudomonadota</taxon>
        <taxon>Gammaproteobacteria</taxon>
        <taxon>Lysobacterales</taxon>
        <taxon>Lysobacteraceae</taxon>
        <taxon>Novilysobacter</taxon>
    </lineage>
</organism>
<evidence type="ECO:0000313" key="6">
    <source>
        <dbReference type="Proteomes" id="UP001355056"/>
    </source>
</evidence>
<reference evidence="5 6" key="1">
    <citation type="journal article" date="2016" name="Int. J. Syst. Evol. Microbiol.">
        <title>Lysobacter erysipheiresistens sp. nov., an antagonist of powdery mildew, isolated from tobacco-cultivated soil.</title>
        <authorList>
            <person name="Xie B."/>
            <person name="Li T."/>
            <person name="Lin X."/>
            <person name="Wang C.J."/>
            <person name="Chen Y.J."/>
            <person name="Liu W.J."/>
            <person name="Zhao Z.W."/>
        </authorList>
    </citation>
    <scope>NUCLEOTIDE SEQUENCE [LARGE SCALE GENOMIC DNA]</scope>
    <source>
        <strain evidence="5 6">RS-LYSO-3</strain>
    </source>
</reference>
<dbReference type="InterPro" id="IPR011856">
    <property type="entry name" value="tRNA_endonuc-like_dom_sf"/>
</dbReference>
<dbReference type="SMART" id="SM00990">
    <property type="entry name" value="VRR_NUC"/>
    <property type="match status" value="1"/>
</dbReference>
<name>A0ABU7YUC4_9GAMM</name>
<dbReference type="Proteomes" id="UP001355056">
    <property type="component" value="Unassembled WGS sequence"/>
</dbReference>
<feature type="domain" description="VRR-NUC" evidence="4">
    <location>
        <begin position="6"/>
        <end position="109"/>
    </location>
</feature>
<sequence>MTVAARTEHAEAVALMKVVKLHEAKHPPLRLLFAVPNGGDRHKIVAAKMKAEGVKPGVPDYLLPVSSPGYLGLAVELKSRTGYASKEQKQWIADLRAAGWKAEVCRGWEQAWGVIRQYVEAMTP</sequence>
<keyword evidence="2" id="KW-0540">Nuclease</keyword>
<evidence type="ECO:0000313" key="5">
    <source>
        <dbReference type="EMBL" id="MEG3182677.1"/>
    </source>
</evidence>
<dbReference type="EMBL" id="JAXGFP010000001">
    <property type="protein sequence ID" value="MEG3182677.1"/>
    <property type="molecule type" value="Genomic_DNA"/>
</dbReference>
<accession>A0ABU7YUC4</accession>
<keyword evidence="3" id="KW-0378">Hydrolase</keyword>
<dbReference type="Pfam" id="PF08774">
    <property type="entry name" value="VRR_NUC"/>
    <property type="match status" value="1"/>
</dbReference>
<proteinExistence type="predicted"/>
<protein>
    <submittedName>
        <fullName evidence="5">VRR-NUC domain-containing protein</fullName>
    </submittedName>
</protein>